<dbReference type="EMBL" id="JAIRAU010000048">
    <property type="protein sequence ID" value="MBZ5714574.1"/>
    <property type="molecule type" value="Genomic_DNA"/>
</dbReference>
<evidence type="ECO:0000256" key="1">
    <source>
        <dbReference type="SAM" id="MobiDB-lite"/>
    </source>
</evidence>
<organism evidence="2 3">
    <name type="scientific">Nannocystis pusilla</name>
    <dbReference type="NCBI Taxonomy" id="889268"/>
    <lineage>
        <taxon>Bacteria</taxon>
        <taxon>Pseudomonadati</taxon>
        <taxon>Myxococcota</taxon>
        <taxon>Polyangia</taxon>
        <taxon>Nannocystales</taxon>
        <taxon>Nannocystaceae</taxon>
        <taxon>Nannocystis</taxon>
    </lineage>
</organism>
<dbReference type="RefSeq" id="WP_224196307.1">
    <property type="nucleotide sequence ID" value="NZ_JAIRAU010000048.1"/>
</dbReference>
<proteinExistence type="predicted"/>
<reference evidence="2" key="1">
    <citation type="submission" date="2021-08" db="EMBL/GenBank/DDBJ databases">
        <authorList>
            <person name="Stevens D.C."/>
        </authorList>
    </citation>
    <scope>NUCLEOTIDE SEQUENCE</scope>
    <source>
        <strain evidence="2">DSM 53165</strain>
    </source>
</reference>
<sequence>MFVPVLVLGLAAALAPADVDLEWVAPADCPPRDAVAAAAARLVSRPAGAGPAEERVRARAVVTREPRGLRLDLELHSDAGLDRRTLRARGCQVLADATAEILATAADPTLARAGVPPALPPESDGTWPEDPALQDMTQSTLSPAPAVARAPAVAPALPADPLDPPVAPALPADPLDPPAPAPAPPDRPRASLRLAGVFDQGSLPGPTGGLALALGVMRRAFRVELGFAGYVPRDARPDPQRPPGARMSLWTASIRACGVAGLRPRLELAACGGLEAGALLGAAFGTGAARTRAQPWLAAVVGPELAVPVARRVAVTLGVDAVVALVRPLFVLDGVGPVFRAHPAAFRAVLGVQLRIP</sequence>
<accession>A0ABS7U2A4</accession>
<protein>
    <submittedName>
        <fullName evidence="2">Uncharacterized protein</fullName>
    </submittedName>
</protein>
<feature type="compositionally biased region" description="Low complexity" evidence="1">
    <location>
        <begin position="141"/>
        <end position="160"/>
    </location>
</feature>
<comment type="caution">
    <text evidence="2">The sequence shown here is derived from an EMBL/GenBank/DDBJ whole genome shotgun (WGS) entry which is preliminary data.</text>
</comment>
<feature type="compositionally biased region" description="Pro residues" evidence="1">
    <location>
        <begin position="174"/>
        <end position="185"/>
    </location>
</feature>
<gene>
    <name evidence="2" type="ORF">K7C98_35525</name>
</gene>
<keyword evidence="3" id="KW-1185">Reference proteome</keyword>
<evidence type="ECO:0000313" key="2">
    <source>
        <dbReference type="EMBL" id="MBZ5714574.1"/>
    </source>
</evidence>
<name>A0ABS7U2A4_9BACT</name>
<feature type="region of interest" description="Disordered" evidence="1">
    <location>
        <begin position="111"/>
        <end position="190"/>
    </location>
</feature>
<dbReference type="Proteomes" id="UP001139031">
    <property type="component" value="Unassembled WGS sequence"/>
</dbReference>
<evidence type="ECO:0000313" key="3">
    <source>
        <dbReference type="Proteomes" id="UP001139031"/>
    </source>
</evidence>